<dbReference type="GO" id="GO:0004713">
    <property type="term" value="F:protein tyrosine kinase activity"/>
    <property type="evidence" value="ECO:0007669"/>
    <property type="project" value="TreeGrafter"/>
</dbReference>
<evidence type="ECO:0000256" key="6">
    <source>
        <dbReference type="SAM" id="Coils"/>
    </source>
</evidence>
<name>A0A259TZS5_9BACT</name>
<sequence>MSTSLPDVRISGGDGPGSLPRGAEPLAPEAPASEGVISPRLLERLWWAARVAYRARWVLIAITILAAGLSVWLALLMPNRFQAETRVMLPDSGDGFGGLLESIAPGASAILGQDGGGGYTRYSAILTSRTSLEEVVDRFDLVRVYETQEKASPRDEAVAALSANTGIGVDLEYDYLSVRVLDESPERAADIANYYVAVLNRRHIALSSGSAAEQREFLETRLNEAELALDSARQAMQAFQERNGVVQLESQAEALMGAIGAARGQVAEAEVRYQALRSQYGDENPDVSAARAAVSSAQSQLNRLTGGEDAVMPIPLQQFPAVGRQYGQLMQELKTQEAILTAIRPMYEQAAMSERRDASAVQVLDPAVPPSRKAEPRRSIIVLSATLAAPILALLLLLTWALVRENGARVFSRLRAES</sequence>
<proteinExistence type="predicted"/>
<dbReference type="PANTHER" id="PTHR32309:SF13">
    <property type="entry name" value="FERRIC ENTEROBACTIN TRANSPORT PROTEIN FEPE"/>
    <property type="match status" value="1"/>
</dbReference>
<dbReference type="InterPro" id="IPR003856">
    <property type="entry name" value="LPS_length_determ_N"/>
</dbReference>
<dbReference type="GO" id="GO:0005886">
    <property type="term" value="C:plasma membrane"/>
    <property type="evidence" value="ECO:0007669"/>
    <property type="project" value="UniProtKB-SubCell"/>
</dbReference>
<evidence type="ECO:0000313" key="10">
    <source>
        <dbReference type="EMBL" id="OZC03088.1"/>
    </source>
</evidence>
<evidence type="ECO:0000313" key="11">
    <source>
        <dbReference type="Proteomes" id="UP000216446"/>
    </source>
</evidence>
<dbReference type="RefSeq" id="WP_094548041.1">
    <property type="nucleotide sequence ID" value="NZ_MQWB01000001.1"/>
</dbReference>
<dbReference type="Proteomes" id="UP000216446">
    <property type="component" value="Unassembled WGS sequence"/>
</dbReference>
<reference evidence="10 11" key="1">
    <citation type="submission" date="2016-11" db="EMBL/GenBank/DDBJ databases">
        <title>Study of marine rhodopsin-containing bacteria.</title>
        <authorList>
            <person name="Yoshizawa S."/>
            <person name="Kumagai Y."/>
            <person name="Kogure K."/>
        </authorList>
    </citation>
    <scope>NUCLEOTIDE SEQUENCE [LARGE SCALE GENOMIC DNA]</scope>
    <source>
        <strain evidence="10 11">SG-29</strain>
    </source>
</reference>
<comment type="caution">
    <text evidence="10">The sequence shown here is derived from an EMBL/GenBank/DDBJ whole genome shotgun (WGS) entry which is preliminary data.</text>
</comment>
<protein>
    <recommendedName>
        <fullName evidence="9">Polysaccharide chain length determinant N-terminal domain-containing protein</fullName>
    </recommendedName>
</protein>
<evidence type="ECO:0000256" key="8">
    <source>
        <dbReference type="SAM" id="Phobius"/>
    </source>
</evidence>
<evidence type="ECO:0000256" key="3">
    <source>
        <dbReference type="ARBA" id="ARBA00022692"/>
    </source>
</evidence>
<accession>A0A259TZS5</accession>
<feature type="transmembrane region" description="Helical" evidence="8">
    <location>
        <begin position="380"/>
        <end position="403"/>
    </location>
</feature>
<evidence type="ECO:0000256" key="2">
    <source>
        <dbReference type="ARBA" id="ARBA00022475"/>
    </source>
</evidence>
<dbReference type="InParanoid" id="A0A259TZS5"/>
<evidence type="ECO:0000259" key="9">
    <source>
        <dbReference type="Pfam" id="PF02706"/>
    </source>
</evidence>
<keyword evidence="5 8" id="KW-0472">Membrane</keyword>
<gene>
    <name evidence="10" type="ORF">BSZ36_08950</name>
</gene>
<dbReference type="InterPro" id="IPR050445">
    <property type="entry name" value="Bact_polysacc_biosynth/exp"/>
</dbReference>
<comment type="subcellular location">
    <subcellularLocation>
        <location evidence="1">Cell membrane</location>
        <topology evidence="1">Multi-pass membrane protein</topology>
    </subcellularLocation>
</comment>
<evidence type="ECO:0000256" key="4">
    <source>
        <dbReference type="ARBA" id="ARBA00022989"/>
    </source>
</evidence>
<dbReference type="OrthoDB" id="8884120at2"/>
<keyword evidence="11" id="KW-1185">Reference proteome</keyword>
<evidence type="ECO:0000256" key="1">
    <source>
        <dbReference type="ARBA" id="ARBA00004651"/>
    </source>
</evidence>
<feature type="domain" description="Polysaccharide chain length determinant N-terminal" evidence="9">
    <location>
        <begin position="54"/>
        <end position="137"/>
    </location>
</feature>
<keyword evidence="3 8" id="KW-0812">Transmembrane</keyword>
<organism evidence="10 11">
    <name type="scientific">Rubricoccus marinus</name>
    <dbReference type="NCBI Taxonomy" id="716817"/>
    <lineage>
        <taxon>Bacteria</taxon>
        <taxon>Pseudomonadati</taxon>
        <taxon>Rhodothermota</taxon>
        <taxon>Rhodothermia</taxon>
        <taxon>Rhodothermales</taxon>
        <taxon>Rubricoccaceae</taxon>
        <taxon>Rubricoccus</taxon>
    </lineage>
</organism>
<feature type="region of interest" description="Disordered" evidence="7">
    <location>
        <begin position="1"/>
        <end position="31"/>
    </location>
</feature>
<dbReference type="AlphaFoldDB" id="A0A259TZS5"/>
<keyword evidence="6" id="KW-0175">Coiled coil</keyword>
<feature type="coiled-coil region" evidence="6">
    <location>
        <begin position="215"/>
        <end position="279"/>
    </location>
</feature>
<keyword evidence="4 8" id="KW-1133">Transmembrane helix</keyword>
<evidence type="ECO:0000256" key="5">
    <source>
        <dbReference type="ARBA" id="ARBA00023136"/>
    </source>
</evidence>
<dbReference type="Pfam" id="PF02706">
    <property type="entry name" value="Wzz"/>
    <property type="match status" value="1"/>
</dbReference>
<dbReference type="PANTHER" id="PTHR32309">
    <property type="entry name" value="TYROSINE-PROTEIN KINASE"/>
    <property type="match status" value="1"/>
</dbReference>
<evidence type="ECO:0000256" key="7">
    <source>
        <dbReference type="SAM" id="MobiDB-lite"/>
    </source>
</evidence>
<feature type="transmembrane region" description="Helical" evidence="8">
    <location>
        <begin position="55"/>
        <end position="76"/>
    </location>
</feature>
<dbReference type="EMBL" id="MQWB01000001">
    <property type="protein sequence ID" value="OZC03088.1"/>
    <property type="molecule type" value="Genomic_DNA"/>
</dbReference>
<keyword evidence="2" id="KW-1003">Cell membrane</keyword>